<protein>
    <submittedName>
        <fullName evidence="3">Nicotinamidase-related amidase</fullName>
    </submittedName>
</protein>
<dbReference type="GO" id="GO:0016787">
    <property type="term" value="F:hydrolase activity"/>
    <property type="evidence" value="ECO:0007669"/>
    <property type="project" value="UniProtKB-KW"/>
</dbReference>
<accession>A0A7Y9JCI2</accession>
<dbReference type="Pfam" id="PF00857">
    <property type="entry name" value="Isochorismatase"/>
    <property type="match status" value="1"/>
</dbReference>
<comment type="caution">
    <text evidence="3">The sequence shown here is derived from an EMBL/GenBank/DDBJ whole genome shotgun (WGS) entry which is preliminary data.</text>
</comment>
<dbReference type="SUPFAM" id="SSF52499">
    <property type="entry name" value="Isochorismatase-like hydrolases"/>
    <property type="match status" value="1"/>
</dbReference>
<reference evidence="3 4" key="1">
    <citation type="submission" date="2020-07" db="EMBL/GenBank/DDBJ databases">
        <title>Sequencing the genomes of 1000 actinobacteria strains.</title>
        <authorList>
            <person name="Klenk H.-P."/>
        </authorList>
    </citation>
    <scope>NUCLEOTIDE SEQUENCE [LARGE SCALE GENOMIC DNA]</scope>
    <source>
        <strain evidence="3 4">DSM 21350</strain>
    </source>
</reference>
<dbReference type="AlphaFoldDB" id="A0A7Y9JCI2"/>
<dbReference type="InterPro" id="IPR050272">
    <property type="entry name" value="Isochorismatase-like_hydrls"/>
</dbReference>
<feature type="domain" description="Isochorismatase-like" evidence="2">
    <location>
        <begin position="10"/>
        <end position="187"/>
    </location>
</feature>
<dbReference type="InterPro" id="IPR000868">
    <property type="entry name" value="Isochorismatase-like_dom"/>
</dbReference>
<evidence type="ECO:0000313" key="4">
    <source>
        <dbReference type="Proteomes" id="UP000535511"/>
    </source>
</evidence>
<dbReference type="Proteomes" id="UP000535511">
    <property type="component" value="Unassembled WGS sequence"/>
</dbReference>
<dbReference type="PANTHER" id="PTHR43540:SF7">
    <property type="entry name" value="ISOCHORISMATASE FAMILY PROTEIN YECD"/>
    <property type="match status" value="1"/>
</dbReference>
<proteinExistence type="predicted"/>
<evidence type="ECO:0000313" key="3">
    <source>
        <dbReference type="EMBL" id="NYD42279.1"/>
    </source>
</evidence>
<name>A0A7Y9JCI2_9ACTN</name>
<keyword evidence="4" id="KW-1185">Reference proteome</keyword>
<dbReference type="RefSeq" id="WP_179663935.1">
    <property type="nucleotide sequence ID" value="NZ_JACCBG010000001.1"/>
</dbReference>
<evidence type="ECO:0000256" key="1">
    <source>
        <dbReference type="ARBA" id="ARBA00022801"/>
    </source>
</evidence>
<dbReference type="Gene3D" id="3.40.50.850">
    <property type="entry name" value="Isochorismatase-like"/>
    <property type="match status" value="1"/>
</dbReference>
<dbReference type="CDD" id="cd00431">
    <property type="entry name" value="cysteine_hydrolases"/>
    <property type="match status" value="1"/>
</dbReference>
<keyword evidence="1" id="KW-0378">Hydrolase</keyword>
<gene>
    <name evidence="3" type="ORF">BJZ21_002362</name>
</gene>
<dbReference type="PANTHER" id="PTHR43540">
    <property type="entry name" value="PEROXYUREIDOACRYLATE/UREIDOACRYLATE AMIDOHYDROLASE-RELATED"/>
    <property type="match status" value="1"/>
</dbReference>
<evidence type="ECO:0000259" key="2">
    <source>
        <dbReference type="Pfam" id="PF00857"/>
    </source>
</evidence>
<dbReference type="InterPro" id="IPR036380">
    <property type="entry name" value="Isochorismatase-like_sf"/>
</dbReference>
<dbReference type="EMBL" id="JACCBG010000001">
    <property type="protein sequence ID" value="NYD42279.1"/>
    <property type="molecule type" value="Genomic_DNA"/>
</dbReference>
<organism evidence="3 4">
    <name type="scientific">Nocardioides panaciterrulae</name>
    <dbReference type="NCBI Taxonomy" id="661492"/>
    <lineage>
        <taxon>Bacteria</taxon>
        <taxon>Bacillati</taxon>
        <taxon>Actinomycetota</taxon>
        <taxon>Actinomycetes</taxon>
        <taxon>Propionibacteriales</taxon>
        <taxon>Nocardioidaceae</taxon>
        <taxon>Nocardioides</taxon>
    </lineage>
</organism>
<sequence length="207" mass="21814">MPLTTLDPNTALVVVDLQHGVLGMSTQPYDTREVLARSVELAEAFRARGLPVVLVRVSFAPDGADAPPGRTDAGPAAARPAGWDVLAEEIAGRPGEHPDDIVVTKRNWGAFHGTDLDVHLRRRGVTQVVVTGIATAMGVESTARAAHEHGYHVTLPVDAMADGDPERHRNSVERVFPRLAETGTTADVLALLAQRDTRGTGGTGGAA</sequence>